<name>Q4RDV5_TETNG</name>
<feature type="compositionally biased region" description="Acidic residues" evidence="1">
    <location>
        <begin position="1"/>
        <end position="14"/>
    </location>
</feature>
<reference evidence="2" key="2">
    <citation type="submission" date="2004-02" db="EMBL/GenBank/DDBJ databases">
        <authorList>
            <consortium name="Genoscope"/>
            <consortium name="Whitehead Institute Centre for Genome Research"/>
        </authorList>
    </citation>
    <scope>NUCLEOTIDE SEQUENCE</scope>
</reference>
<dbReference type="AlphaFoldDB" id="Q4RDV5"/>
<proteinExistence type="predicted"/>
<feature type="region of interest" description="Disordered" evidence="1">
    <location>
        <begin position="1"/>
        <end position="21"/>
    </location>
</feature>
<dbReference type="KEGG" id="tng:GSTEN00038572G001"/>
<organism evidence="2">
    <name type="scientific">Tetraodon nigroviridis</name>
    <name type="common">Spotted green pufferfish</name>
    <name type="synonym">Chelonodon nigroviridis</name>
    <dbReference type="NCBI Taxonomy" id="99883"/>
    <lineage>
        <taxon>Eukaryota</taxon>
        <taxon>Metazoa</taxon>
        <taxon>Chordata</taxon>
        <taxon>Craniata</taxon>
        <taxon>Vertebrata</taxon>
        <taxon>Euteleostomi</taxon>
        <taxon>Actinopterygii</taxon>
        <taxon>Neopterygii</taxon>
        <taxon>Teleostei</taxon>
        <taxon>Neoteleostei</taxon>
        <taxon>Acanthomorphata</taxon>
        <taxon>Eupercaria</taxon>
        <taxon>Tetraodontiformes</taxon>
        <taxon>Tetradontoidea</taxon>
        <taxon>Tetraodontidae</taxon>
        <taxon>Tetraodon</taxon>
    </lineage>
</organism>
<protein>
    <submittedName>
        <fullName evidence="2">(spotted green pufferfish) hypothetical protein</fullName>
    </submittedName>
</protein>
<sequence>EDLLDTYADTDETLQPEPRELSGESLLTTDYLGVRANTLHTHIPYAK</sequence>
<evidence type="ECO:0000256" key="1">
    <source>
        <dbReference type="SAM" id="MobiDB-lite"/>
    </source>
</evidence>
<reference evidence="2" key="1">
    <citation type="journal article" date="2004" name="Nature">
        <title>Genome duplication in the teleost fish Tetraodon nigroviridis reveals the early vertebrate proto-karyotype.</title>
        <authorList>
            <person name="Jaillon O."/>
            <person name="Aury J.-M."/>
            <person name="Brunet F."/>
            <person name="Petit J.-L."/>
            <person name="Stange-Thomann N."/>
            <person name="Mauceli E."/>
            <person name="Bouneau L."/>
            <person name="Fischer C."/>
            <person name="Ozouf-Costaz C."/>
            <person name="Bernot A."/>
            <person name="Nicaud S."/>
            <person name="Jaffe D."/>
            <person name="Fisher S."/>
            <person name="Lutfalla G."/>
            <person name="Dossat C."/>
            <person name="Segurens B."/>
            <person name="Dasilva C."/>
            <person name="Salanoubat M."/>
            <person name="Levy M."/>
            <person name="Boudet N."/>
            <person name="Castellano S."/>
            <person name="Anthouard V."/>
            <person name="Jubin C."/>
            <person name="Castelli V."/>
            <person name="Katinka M."/>
            <person name="Vacherie B."/>
            <person name="Biemont C."/>
            <person name="Skalli Z."/>
            <person name="Cattolico L."/>
            <person name="Poulain J."/>
            <person name="De Berardinis V."/>
            <person name="Cruaud C."/>
            <person name="Duprat S."/>
            <person name="Brottier P."/>
            <person name="Coutanceau J.-P."/>
            <person name="Gouzy J."/>
            <person name="Parra G."/>
            <person name="Lardier G."/>
            <person name="Chapple C."/>
            <person name="McKernan K.J."/>
            <person name="McEwan P."/>
            <person name="Bosak S."/>
            <person name="Kellis M."/>
            <person name="Volff J.-N."/>
            <person name="Guigo R."/>
            <person name="Zody M.C."/>
            <person name="Mesirov J."/>
            <person name="Lindblad-Toh K."/>
            <person name="Birren B."/>
            <person name="Nusbaum C."/>
            <person name="Kahn D."/>
            <person name="Robinson-Rechavi M."/>
            <person name="Laudet V."/>
            <person name="Schachter V."/>
            <person name="Quetier F."/>
            <person name="Saurin W."/>
            <person name="Scarpelli C."/>
            <person name="Wincker P."/>
            <person name="Lander E.S."/>
            <person name="Weissenbach J."/>
            <person name="Roest Crollius H."/>
        </authorList>
    </citation>
    <scope>NUCLEOTIDE SEQUENCE [LARGE SCALE GENOMIC DNA]</scope>
</reference>
<dbReference type="EMBL" id="CAAE01015617">
    <property type="protein sequence ID" value="CAG13427.1"/>
    <property type="molecule type" value="Genomic_DNA"/>
</dbReference>
<accession>Q4RDV5</accession>
<gene>
    <name evidence="2" type="ORF">GSTENG00038572001</name>
</gene>
<evidence type="ECO:0000313" key="2">
    <source>
        <dbReference type="EMBL" id="CAG13427.1"/>
    </source>
</evidence>
<comment type="caution">
    <text evidence="2">The sequence shown here is derived from an EMBL/GenBank/DDBJ whole genome shotgun (WGS) entry which is preliminary data.</text>
</comment>
<feature type="non-terminal residue" evidence="2">
    <location>
        <position position="1"/>
    </location>
</feature>